<evidence type="ECO:0000256" key="5">
    <source>
        <dbReference type="SAM" id="Phobius"/>
    </source>
</evidence>
<dbReference type="Pfam" id="PF02600">
    <property type="entry name" value="DsbB"/>
    <property type="match status" value="1"/>
</dbReference>
<reference evidence="6 7" key="1">
    <citation type="submission" date="2023-01" db="EMBL/GenBank/DDBJ databases">
        <title>Complete genome sequence of Roseicyclus marinus strain Dej080120_10.</title>
        <authorList>
            <person name="Ueki S."/>
            <person name="Maruyama F."/>
        </authorList>
    </citation>
    <scope>NUCLEOTIDE SEQUENCE [LARGE SCALE GENOMIC DNA]</scope>
    <source>
        <strain evidence="6 7">Dej080120_10</strain>
    </source>
</reference>
<dbReference type="SUPFAM" id="SSF158442">
    <property type="entry name" value="DsbB-like"/>
    <property type="match status" value="1"/>
</dbReference>
<comment type="subcellular location">
    <subcellularLocation>
        <location evidence="1">Membrane</location>
        <topology evidence="1">Multi-pass membrane protein</topology>
    </subcellularLocation>
</comment>
<organism evidence="6 7">
    <name type="scientific">Roseicyclus marinus</name>
    <dbReference type="NCBI Taxonomy" id="2161673"/>
    <lineage>
        <taxon>Bacteria</taxon>
        <taxon>Pseudomonadati</taxon>
        <taxon>Pseudomonadota</taxon>
        <taxon>Alphaproteobacteria</taxon>
        <taxon>Rhodobacterales</taxon>
        <taxon>Roseobacteraceae</taxon>
        <taxon>Roseicyclus</taxon>
    </lineage>
</organism>
<protein>
    <submittedName>
        <fullName evidence="6">Dihydroneopterin aldolase</fullName>
    </submittedName>
</protein>
<evidence type="ECO:0000256" key="3">
    <source>
        <dbReference type="ARBA" id="ARBA00022989"/>
    </source>
</evidence>
<proteinExistence type="predicted"/>
<dbReference type="PIRSF" id="PIRSF033913">
    <property type="entry name" value="S-S_format_DsbB"/>
    <property type="match status" value="1"/>
</dbReference>
<dbReference type="RefSeq" id="WP_338275696.1">
    <property type="nucleotide sequence ID" value="NZ_AP027266.1"/>
</dbReference>
<dbReference type="GO" id="GO:0015035">
    <property type="term" value="F:protein-disulfide reductase activity"/>
    <property type="evidence" value="ECO:0007669"/>
    <property type="project" value="InterPro"/>
</dbReference>
<dbReference type="Gene3D" id="1.20.1550.10">
    <property type="entry name" value="DsbB-like"/>
    <property type="match status" value="1"/>
</dbReference>
<dbReference type="Proteomes" id="UP001337723">
    <property type="component" value="Chromosome"/>
</dbReference>
<keyword evidence="3 5" id="KW-1133">Transmembrane helix</keyword>
<dbReference type="InterPro" id="IPR024199">
    <property type="entry name" value="Uncharacterised_DsbB"/>
</dbReference>
<keyword evidence="4 5" id="KW-0472">Membrane</keyword>
<keyword evidence="7" id="KW-1185">Reference proteome</keyword>
<evidence type="ECO:0000313" key="7">
    <source>
        <dbReference type="Proteomes" id="UP001337723"/>
    </source>
</evidence>
<accession>A0AA48HSC3</accession>
<dbReference type="InterPro" id="IPR023380">
    <property type="entry name" value="DsbB-like_sf"/>
</dbReference>
<evidence type="ECO:0000256" key="1">
    <source>
        <dbReference type="ARBA" id="ARBA00004141"/>
    </source>
</evidence>
<dbReference type="AlphaFoldDB" id="A0AA48HSC3"/>
<sequence length="163" mass="16630">MDKTRMQTRMLIALAGAGSAALLLGAFGFQYLGGLAPCAMCLWQRWPHAVAIALAAVGIALPHALVAVAGAASVLTGAGIALLHTGVERDWWTLNLACTGGAEDLGAMDVTALLDPTQGAGIVLCTEVAWSFLGLSMASWNGLASLVLAGVWIAAAWSSLKKG</sequence>
<keyword evidence="2 5" id="KW-0812">Transmembrane</keyword>
<dbReference type="GO" id="GO:0006457">
    <property type="term" value="P:protein folding"/>
    <property type="evidence" value="ECO:0007669"/>
    <property type="project" value="InterPro"/>
</dbReference>
<dbReference type="GO" id="GO:0016020">
    <property type="term" value="C:membrane"/>
    <property type="evidence" value="ECO:0007669"/>
    <property type="project" value="UniProtKB-SubCell"/>
</dbReference>
<name>A0AA48HSC3_9RHOB</name>
<dbReference type="EMBL" id="AP027266">
    <property type="protein sequence ID" value="BDW85151.1"/>
    <property type="molecule type" value="Genomic_DNA"/>
</dbReference>
<dbReference type="KEGG" id="rmai:MACH21_13280"/>
<dbReference type="InterPro" id="IPR003752">
    <property type="entry name" value="DiS_bond_form_DsbB/BdbC"/>
</dbReference>
<evidence type="ECO:0000313" key="6">
    <source>
        <dbReference type="EMBL" id="BDW85151.1"/>
    </source>
</evidence>
<evidence type="ECO:0000256" key="4">
    <source>
        <dbReference type="ARBA" id="ARBA00023136"/>
    </source>
</evidence>
<feature type="transmembrane region" description="Helical" evidence="5">
    <location>
        <begin position="52"/>
        <end position="83"/>
    </location>
</feature>
<feature type="transmembrane region" description="Helical" evidence="5">
    <location>
        <begin position="140"/>
        <end position="160"/>
    </location>
</feature>
<evidence type="ECO:0000256" key="2">
    <source>
        <dbReference type="ARBA" id="ARBA00022692"/>
    </source>
</evidence>
<gene>
    <name evidence="6" type="ORF">MACH21_13280</name>
</gene>